<dbReference type="EMBL" id="CACQ02006288">
    <property type="protein sequence ID" value="CCF43677.1"/>
    <property type="molecule type" value="Genomic_DNA"/>
</dbReference>
<name>H1VTW9_COLHI</name>
<gene>
    <name evidence="1" type="ORF">CH063_13313</name>
</gene>
<organism evidence="1 2">
    <name type="scientific">Colletotrichum higginsianum (strain IMI 349063)</name>
    <name type="common">Crucifer anthracnose fungus</name>
    <dbReference type="NCBI Taxonomy" id="759273"/>
    <lineage>
        <taxon>Eukaryota</taxon>
        <taxon>Fungi</taxon>
        <taxon>Dikarya</taxon>
        <taxon>Ascomycota</taxon>
        <taxon>Pezizomycotina</taxon>
        <taxon>Sordariomycetes</taxon>
        <taxon>Hypocreomycetidae</taxon>
        <taxon>Glomerellales</taxon>
        <taxon>Glomerellaceae</taxon>
        <taxon>Colletotrichum</taxon>
        <taxon>Colletotrichum destructivum species complex</taxon>
    </lineage>
</organism>
<sequence length="104" mass="11807">VSALCACLPARQEEQRGRDTRHLGRVFFLSFFPSLDEVALRGVGVTWLTNTFFDYNRRVTTPDDDALIRRAWQAAEARKQGNCESSLWRGQLDYDLAATPSVDL</sequence>
<evidence type="ECO:0000313" key="1">
    <source>
        <dbReference type="EMBL" id="CCF43677.1"/>
    </source>
</evidence>
<accession>H1VTW9</accession>
<dbReference type="HOGENOM" id="CLU_2256397_0_0_1"/>
<evidence type="ECO:0000313" key="2">
    <source>
        <dbReference type="Proteomes" id="UP000007174"/>
    </source>
</evidence>
<reference evidence="2" key="1">
    <citation type="journal article" date="2012" name="Nat. Genet.">
        <title>Lifestyle transitions in plant pathogenic Colletotrichum fungi deciphered by genome and transcriptome analyses.</title>
        <authorList>
            <person name="O'Connell R.J."/>
            <person name="Thon M.R."/>
            <person name="Hacquard S."/>
            <person name="Amyotte S.G."/>
            <person name="Kleemann J."/>
            <person name="Torres M.F."/>
            <person name="Damm U."/>
            <person name="Buiate E.A."/>
            <person name="Epstein L."/>
            <person name="Alkan N."/>
            <person name="Altmueller J."/>
            <person name="Alvarado-Balderrama L."/>
            <person name="Bauser C.A."/>
            <person name="Becker C."/>
            <person name="Birren B.W."/>
            <person name="Chen Z."/>
            <person name="Choi J."/>
            <person name="Crouch J.A."/>
            <person name="Duvick J.P."/>
            <person name="Farman M.A."/>
            <person name="Gan P."/>
            <person name="Heiman D."/>
            <person name="Henrissat B."/>
            <person name="Howard R.J."/>
            <person name="Kabbage M."/>
            <person name="Koch C."/>
            <person name="Kracher B."/>
            <person name="Kubo Y."/>
            <person name="Law A.D."/>
            <person name="Lebrun M.-H."/>
            <person name="Lee Y.-H."/>
            <person name="Miyara I."/>
            <person name="Moore N."/>
            <person name="Neumann U."/>
            <person name="Nordstroem K."/>
            <person name="Panaccione D.G."/>
            <person name="Panstruga R."/>
            <person name="Place M."/>
            <person name="Proctor R.H."/>
            <person name="Prusky D."/>
            <person name="Rech G."/>
            <person name="Reinhardt R."/>
            <person name="Rollins J.A."/>
            <person name="Rounsley S."/>
            <person name="Schardl C.L."/>
            <person name="Schwartz D.C."/>
            <person name="Shenoy N."/>
            <person name="Shirasu K."/>
            <person name="Sikhakolli U.R."/>
            <person name="Stueber K."/>
            <person name="Sukno S.A."/>
            <person name="Sweigard J.A."/>
            <person name="Takano Y."/>
            <person name="Takahara H."/>
            <person name="Trail F."/>
            <person name="van der Does H.C."/>
            <person name="Voll L.M."/>
            <person name="Will I."/>
            <person name="Young S."/>
            <person name="Zeng Q."/>
            <person name="Zhang J."/>
            <person name="Zhou S."/>
            <person name="Dickman M.B."/>
            <person name="Schulze-Lefert P."/>
            <person name="Ver Loren van Themaat E."/>
            <person name="Ma L.-J."/>
            <person name="Vaillancourt L.J."/>
        </authorList>
    </citation>
    <scope>NUCLEOTIDE SEQUENCE [LARGE SCALE GENOMIC DNA]</scope>
    <source>
        <strain evidence="2">IMI 349063</strain>
    </source>
</reference>
<dbReference type="Proteomes" id="UP000007174">
    <property type="component" value="Unassembled WGS sequence"/>
</dbReference>
<proteinExistence type="predicted"/>
<feature type="non-terminal residue" evidence="1">
    <location>
        <position position="104"/>
    </location>
</feature>
<protein>
    <submittedName>
        <fullName evidence="1">Uncharacterized protein</fullName>
    </submittedName>
</protein>
<dbReference type="AlphaFoldDB" id="H1VTW9"/>